<gene>
    <name evidence="2" type="ORF">BDA96_02G091700</name>
</gene>
<dbReference type="OrthoDB" id="10261749at2759"/>
<proteinExistence type="predicted"/>
<feature type="compositionally biased region" description="Pro residues" evidence="1">
    <location>
        <begin position="15"/>
        <end position="29"/>
    </location>
</feature>
<evidence type="ECO:0000313" key="3">
    <source>
        <dbReference type="Proteomes" id="UP000807115"/>
    </source>
</evidence>
<evidence type="ECO:0000313" key="2">
    <source>
        <dbReference type="EMBL" id="KAG0542302.1"/>
    </source>
</evidence>
<comment type="caution">
    <text evidence="2">The sequence shown here is derived from an EMBL/GenBank/DDBJ whole genome shotgun (WGS) entry which is preliminary data.</text>
</comment>
<feature type="region of interest" description="Disordered" evidence="1">
    <location>
        <begin position="14"/>
        <end position="35"/>
    </location>
</feature>
<evidence type="ECO:0008006" key="4">
    <source>
        <dbReference type="Google" id="ProtNLM"/>
    </source>
</evidence>
<dbReference type="AlphaFoldDB" id="A0A921RNT6"/>
<accession>A0A921RNT6</accession>
<evidence type="ECO:0000256" key="1">
    <source>
        <dbReference type="SAM" id="MobiDB-lite"/>
    </source>
</evidence>
<dbReference type="InterPro" id="IPR052765">
    <property type="entry name" value="PGM-Related"/>
</dbReference>
<dbReference type="InterPro" id="IPR013078">
    <property type="entry name" value="His_Pase_superF_clade-1"/>
</dbReference>
<dbReference type="Gene3D" id="3.40.50.1240">
    <property type="entry name" value="Phosphoglycerate mutase-like"/>
    <property type="match status" value="1"/>
</dbReference>
<organism evidence="2 3">
    <name type="scientific">Sorghum bicolor</name>
    <name type="common">Sorghum</name>
    <name type="synonym">Sorghum vulgare</name>
    <dbReference type="NCBI Taxonomy" id="4558"/>
    <lineage>
        <taxon>Eukaryota</taxon>
        <taxon>Viridiplantae</taxon>
        <taxon>Streptophyta</taxon>
        <taxon>Embryophyta</taxon>
        <taxon>Tracheophyta</taxon>
        <taxon>Spermatophyta</taxon>
        <taxon>Magnoliopsida</taxon>
        <taxon>Liliopsida</taxon>
        <taxon>Poales</taxon>
        <taxon>Poaceae</taxon>
        <taxon>PACMAD clade</taxon>
        <taxon>Panicoideae</taxon>
        <taxon>Andropogonodae</taxon>
        <taxon>Andropogoneae</taxon>
        <taxon>Sorghinae</taxon>
        <taxon>Sorghum</taxon>
    </lineage>
</organism>
<name>A0A921RNT6_SORBI</name>
<dbReference type="EMBL" id="CM027681">
    <property type="protein sequence ID" value="KAG0542302.1"/>
    <property type="molecule type" value="Genomic_DNA"/>
</dbReference>
<dbReference type="SUPFAM" id="SSF53254">
    <property type="entry name" value="Phosphoglycerate mutase-like"/>
    <property type="match status" value="1"/>
</dbReference>
<dbReference type="Pfam" id="PF00300">
    <property type="entry name" value="His_Phos_1"/>
    <property type="match status" value="1"/>
</dbReference>
<reference evidence="2" key="1">
    <citation type="journal article" date="2019" name="BMC Genomics">
        <title>A new reference genome for Sorghum bicolor reveals high levels of sequence similarity between sweet and grain genotypes: implications for the genetics of sugar metabolism.</title>
        <authorList>
            <person name="Cooper E.A."/>
            <person name="Brenton Z.W."/>
            <person name="Flinn B.S."/>
            <person name="Jenkins J."/>
            <person name="Shu S."/>
            <person name="Flowers D."/>
            <person name="Luo F."/>
            <person name="Wang Y."/>
            <person name="Xia P."/>
            <person name="Barry K."/>
            <person name="Daum C."/>
            <person name="Lipzen A."/>
            <person name="Yoshinaga Y."/>
            <person name="Schmutz J."/>
            <person name="Saski C."/>
            <person name="Vermerris W."/>
            <person name="Kresovich S."/>
        </authorList>
    </citation>
    <scope>NUCLEOTIDE SEQUENCE</scope>
</reference>
<dbReference type="PANTHER" id="PTHR46192">
    <property type="entry name" value="BROAD-RANGE ACID PHOSPHATASE DET1"/>
    <property type="match status" value="1"/>
</dbReference>
<reference evidence="2" key="2">
    <citation type="submission" date="2020-10" db="EMBL/GenBank/DDBJ databases">
        <authorList>
            <person name="Cooper E.A."/>
            <person name="Brenton Z.W."/>
            <person name="Flinn B.S."/>
            <person name="Jenkins J."/>
            <person name="Shu S."/>
            <person name="Flowers D."/>
            <person name="Luo F."/>
            <person name="Wang Y."/>
            <person name="Xia P."/>
            <person name="Barry K."/>
            <person name="Daum C."/>
            <person name="Lipzen A."/>
            <person name="Yoshinaga Y."/>
            <person name="Schmutz J."/>
            <person name="Saski C."/>
            <person name="Vermerris W."/>
            <person name="Kresovich S."/>
        </authorList>
    </citation>
    <scope>NUCLEOTIDE SEQUENCE</scope>
</reference>
<protein>
    <recommendedName>
        <fullName evidence="4">Phosphoglycerate mutase-like protein</fullName>
    </recommendedName>
</protein>
<dbReference type="Proteomes" id="UP000807115">
    <property type="component" value="Chromosome 2"/>
</dbReference>
<sequence length="169" mass="19573">MKLGFACRVSKSSLCPPPRRQPPLRPPLPTSRLSTHSPASYSRFFYRFPNSESVADVYDRIAGFRETLLADIDIGRFNPPGSTATGDMNIVLVSHGFTLRVFLMRWYKWTVRQFKGLLVHHTADELRAFELTDEMLKDQMWQKTARPGELNHRFMTNGQSFFHPFTTIY</sequence>
<dbReference type="InterPro" id="IPR029033">
    <property type="entry name" value="His_PPase_superfam"/>
</dbReference>